<name>A0A074LSG3_9BACL</name>
<dbReference type="SUPFAM" id="SSF82866">
    <property type="entry name" value="Multidrug efflux transporter AcrB transmembrane domain"/>
    <property type="match status" value="2"/>
</dbReference>
<evidence type="ECO:0008006" key="4">
    <source>
        <dbReference type="Google" id="ProtNLM"/>
    </source>
</evidence>
<dbReference type="Gene3D" id="3.30.70.1440">
    <property type="entry name" value="Multidrug efflux transporter AcrB pore domain"/>
    <property type="match status" value="1"/>
</dbReference>
<feature type="transmembrane region" description="Helical" evidence="1">
    <location>
        <begin position="890"/>
        <end position="910"/>
    </location>
</feature>
<evidence type="ECO:0000313" key="3">
    <source>
        <dbReference type="Proteomes" id="UP000027931"/>
    </source>
</evidence>
<dbReference type="OrthoDB" id="9757876at2"/>
<gene>
    <name evidence="2" type="ORF">EL26_14275</name>
</gene>
<dbReference type="eggNOG" id="COG0841">
    <property type="taxonomic scope" value="Bacteria"/>
</dbReference>
<feature type="transmembrane region" description="Helical" evidence="1">
    <location>
        <begin position="964"/>
        <end position="990"/>
    </location>
</feature>
<keyword evidence="1" id="KW-0472">Membrane</keyword>
<keyword evidence="1" id="KW-1133">Transmembrane helix</keyword>
<feature type="transmembrane region" description="Helical" evidence="1">
    <location>
        <begin position="420"/>
        <end position="440"/>
    </location>
</feature>
<dbReference type="Pfam" id="PF00873">
    <property type="entry name" value="ACR_tran"/>
    <property type="match status" value="1"/>
</dbReference>
<dbReference type="PANTHER" id="PTHR32063:SF0">
    <property type="entry name" value="SWARMING MOTILITY PROTEIN SWRC"/>
    <property type="match status" value="1"/>
</dbReference>
<dbReference type="Gene3D" id="1.20.1640.10">
    <property type="entry name" value="Multidrug efflux transporter AcrB transmembrane domain"/>
    <property type="match status" value="2"/>
</dbReference>
<evidence type="ECO:0000256" key="1">
    <source>
        <dbReference type="SAM" id="Phobius"/>
    </source>
</evidence>
<keyword evidence="1" id="KW-0812">Transmembrane</keyword>
<dbReference type="Proteomes" id="UP000027931">
    <property type="component" value="Unassembled WGS sequence"/>
</dbReference>
<dbReference type="EMBL" id="JMIR01000019">
    <property type="protein sequence ID" value="KEO82728.1"/>
    <property type="molecule type" value="Genomic_DNA"/>
</dbReference>
<feature type="transmembrane region" description="Helical" evidence="1">
    <location>
        <begin position="452"/>
        <end position="477"/>
    </location>
</feature>
<dbReference type="SUPFAM" id="SSF82693">
    <property type="entry name" value="Multidrug efflux transporter AcrB pore domain, PN1, PN2, PC1 and PC2 subdomains"/>
    <property type="match status" value="2"/>
</dbReference>
<dbReference type="GO" id="GO:0005886">
    <property type="term" value="C:plasma membrane"/>
    <property type="evidence" value="ECO:0007669"/>
    <property type="project" value="TreeGrafter"/>
</dbReference>
<feature type="transmembrane region" description="Helical" evidence="1">
    <location>
        <begin position="349"/>
        <end position="369"/>
    </location>
</feature>
<dbReference type="STRING" id="1157490.EL26_14275"/>
<proteinExistence type="predicted"/>
<dbReference type="RefSeq" id="WP_052036350.1">
    <property type="nucleotide sequence ID" value="NZ_JMIR01000019.1"/>
</dbReference>
<feature type="transmembrane region" description="Helical" evidence="1">
    <location>
        <begin position="931"/>
        <end position="952"/>
    </location>
</feature>
<reference evidence="2 3" key="1">
    <citation type="journal article" date="2013" name="Int. J. Syst. Evol. Microbiol.">
        <title>Tumebacillus flagellatus sp. nov., an alpha-amylase/pullulanase-producing bacterium isolated from cassava wastewater.</title>
        <authorList>
            <person name="Wang Q."/>
            <person name="Xie N."/>
            <person name="Qin Y."/>
            <person name="Shen N."/>
            <person name="Zhu J."/>
            <person name="Mi H."/>
            <person name="Huang R."/>
        </authorList>
    </citation>
    <scope>NUCLEOTIDE SEQUENCE [LARGE SCALE GENOMIC DNA]</scope>
    <source>
        <strain evidence="2 3">GST4</strain>
    </source>
</reference>
<dbReference type="InterPro" id="IPR001036">
    <property type="entry name" value="Acrflvin-R"/>
</dbReference>
<dbReference type="PRINTS" id="PR00702">
    <property type="entry name" value="ACRIFLAVINRP"/>
</dbReference>
<comment type="caution">
    <text evidence="2">The sequence shown here is derived from an EMBL/GenBank/DDBJ whole genome shotgun (WGS) entry which is preliminary data.</text>
</comment>
<dbReference type="Gene3D" id="3.30.70.1320">
    <property type="entry name" value="Multidrug efflux transporter AcrB pore domain like"/>
    <property type="match status" value="1"/>
</dbReference>
<dbReference type="SUPFAM" id="SSF82714">
    <property type="entry name" value="Multidrug efflux transporter AcrB TolC docking domain, DN and DC subdomains"/>
    <property type="match status" value="2"/>
</dbReference>
<dbReference type="GO" id="GO:0042910">
    <property type="term" value="F:xenobiotic transmembrane transporter activity"/>
    <property type="evidence" value="ECO:0007669"/>
    <property type="project" value="TreeGrafter"/>
</dbReference>
<organism evidence="2 3">
    <name type="scientific">Tumebacillus flagellatus</name>
    <dbReference type="NCBI Taxonomy" id="1157490"/>
    <lineage>
        <taxon>Bacteria</taxon>
        <taxon>Bacillati</taxon>
        <taxon>Bacillota</taxon>
        <taxon>Bacilli</taxon>
        <taxon>Bacillales</taxon>
        <taxon>Alicyclobacillaceae</taxon>
        <taxon>Tumebacillus</taxon>
    </lineage>
</organism>
<feature type="transmembrane region" description="Helical" evidence="1">
    <location>
        <begin position="512"/>
        <end position="535"/>
    </location>
</feature>
<dbReference type="AlphaFoldDB" id="A0A074LSG3"/>
<dbReference type="Gene3D" id="3.30.2090.10">
    <property type="entry name" value="Multidrug efflux transporter AcrB TolC docking domain, DN and DC subdomains"/>
    <property type="match status" value="2"/>
</dbReference>
<dbReference type="Gene3D" id="3.30.70.1430">
    <property type="entry name" value="Multidrug efflux transporter AcrB pore domain"/>
    <property type="match status" value="2"/>
</dbReference>
<evidence type="ECO:0000313" key="2">
    <source>
        <dbReference type="EMBL" id="KEO82728.1"/>
    </source>
</evidence>
<feature type="transmembrane region" description="Helical" evidence="1">
    <location>
        <begin position="861"/>
        <end position="878"/>
    </location>
</feature>
<sequence length="1012" mass="108664">MTHLTRFSLRNPIAVFILVLLIIVGGVYSTTKLNQEMMPDVSPAAIYVNVVWPGASAQEALNSVTKPLERALNNVEGVQKLTSSTSDSVSFIRLEFDLGVDRELKKTKVEEAVASVQLPATAMAPNIIKGGSNTVPILFASLVPKDGVSQDDFEKEVVDHVLPAMKSVGGVASVDAQGLKQSKIVIAVDPEKLKAQKVTYQQVQQMIQAQNVNAPLGQVTLNKMDETVTLSGALTTIDQVSNLTLRPDLKLRDVATVSNVNSAETITTVGEKSGIAISLMKNADANTVEVVKALNEEMKNYDKVEMKMIWDSSEQISESVFSMVREGGLGAVFASLLILLFLRNFRATIISIVSIPLSILITLTLLQQFHIALNLMSLAGMIVATGRVVDDSIVVIENIMRRLQSEKMSYELIVDSIKEVVKAITSSTLTTVAVFAPLGALSGMIGIVFGPFALTVVFCLLASLLVSVTVVPMLSYLMMKKFGSASHEDHEGGWAKRYKKALLWSLNHKKTVLLAALVLLLGSAPLAMTTGFTFLPSEQNKVVGLTLTLPRGTELQEIQSYSKGIDEKLRQDPRVETSQLTVGAPKGSGKEASVTNVANWMVLLKNGTDIVKFIDEKKQELKPNREFTTLELFQIPNAANGADVQIVVNGPTQEAIKKAAEKLTDIVKNVPGTENVKNNLQEGIKGIEVKVRHDDALAHGLTSGQAQQMIRPYLSDSQIGVISDGTTQENLYMQLKPGNGISSVDAIANLELMDATGKVFQVKDIADVNEVDQPGALQLLNGNEYASVSAGIIGEDKSSTSSAIKDALKGVQLEDGASYSLGGANAQIASMVKDMMMAFLIAIGAVYIVMVVTFGEGKAPFAILFSIPFALIGSLLGIKISGQPISLPSMIGFLMLIGIVVTNAIVLLDRAKQEMAKGRSIRESLVSAGGVRLRPILMTAIATMFAILPLTIGFGSSMVISQGLAVVVMGGLISSTFLTLFIVPVMFEILHRKQVKQERQNTGKANLKSAQA</sequence>
<keyword evidence="3" id="KW-1185">Reference proteome</keyword>
<accession>A0A074LSG3</accession>
<dbReference type="PANTHER" id="PTHR32063">
    <property type="match status" value="1"/>
</dbReference>
<feature type="transmembrane region" description="Helical" evidence="1">
    <location>
        <begin position="323"/>
        <end position="342"/>
    </location>
</feature>
<protein>
    <recommendedName>
        <fullName evidence="4">Acriflavin resistance protein</fullName>
    </recommendedName>
</protein>
<feature type="transmembrane region" description="Helical" evidence="1">
    <location>
        <begin position="835"/>
        <end position="854"/>
    </location>
</feature>
<dbReference type="InterPro" id="IPR027463">
    <property type="entry name" value="AcrB_DN_DC_subdom"/>
</dbReference>